<dbReference type="Pfam" id="PF00990">
    <property type="entry name" value="GGDEF"/>
    <property type="match status" value="1"/>
</dbReference>
<dbReference type="PANTHER" id="PTHR45138">
    <property type="entry name" value="REGULATORY COMPONENTS OF SENSORY TRANSDUCTION SYSTEM"/>
    <property type="match status" value="1"/>
</dbReference>
<name>A0A0F9JIF8_9ZZZZ</name>
<protein>
    <submittedName>
        <fullName evidence="3">Uncharacterized protein</fullName>
    </submittedName>
</protein>
<organism evidence="3">
    <name type="scientific">marine sediment metagenome</name>
    <dbReference type="NCBI Taxonomy" id="412755"/>
    <lineage>
        <taxon>unclassified sequences</taxon>
        <taxon>metagenomes</taxon>
        <taxon>ecological metagenomes</taxon>
    </lineage>
</organism>
<dbReference type="Gene3D" id="3.30.70.270">
    <property type="match status" value="1"/>
</dbReference>
<dbReference type="GO" id="GO:0043709">
    <property type="term" value="P:cell adhesion involved in single-species biofilm formation"/>
    <property type="evidence" value="ECO:0007669"/>
    <property type="project" value="TreeGrafter"/>
</dbReference>
<dbReference type="AlphaFoldDB" id="A0A0F9JIF8"/>
<dbReference type="GO" id="GO:0052621">
    <property type="term" value="F:diguanylate cyclase activity"/>
    <property type="evidence" value="ECO:0007669"/>
    <property type="project" value="TreeGrafter"/>
</dbReference>
<accession>A0A0F9JIF8</accession>
<evidence type="ECO:0000313" key="3">
    <source>
        <dbReference type="EMBL" id="KKM69353.1"/>
    </source>
</evidence>
<evidence type="ECO:0000259" key="2">
    <source>
        <dbReference type="PROSITE" id="PS50887"/>
    </source>
</evidence>
<dbReference type="InterPro" id="IPR043128">
    <property type="entry name" value="Rev_trsase/Diguanyl_cyclase"/>
</dbReference>
<dbReference type="GO" id="GO:0005886">
    <property type="term" value="C:plasma membrane"/>
    <property type="evidence" value="ECO:0007669"/>
    <property type="project" value="TreeGrafter"/>
</dbReference>
<dbReference type="NCBIfam" id="TIGR00254">
    <property type="entry name" value="GGDEF"/>
    <property type="match status" value="1"/>
</dbReference>
<dbReference type="Pfam" id="PF00072">
    <property type="entry name" value="Response_reg"/>
    <property type="match status" value="1"/>
</dbReference>
<reference evidence="3" key="1">
    <citation type="journal article" date="2015" name="Nature">
        <title>Complex archaea that bridge the gap between prokaryotes and eukaryotes.</title>
        <authorList>
            <person name="Spang A."/>
            <person name="Saw J.H."/>
            <person name="Jorgensen S.L."/>
            <person name="Zaremba-Niedzwiedzka K."/>
            <person name="Martijn J."/>
            <person name="Lind A.E."/>
            <person name="van Eijk R."/>
            <person name="Schleper C."/>
            <person name="Guy L."/>
            <person name="Ettema T.J."/>
        </authorList>
    </citation>
    <scope>NUCLEOTIDE SEQUENCE</scope>
</reference>
<gene>
    <name evidence="3" type="ORF">LCGC14_1451670</name>
</gene>
<dbReference type="GO" id="GO:1902201">
    <property type="term" value="P:negative regulation of bacterial-type flagellum-dependent cell motility"/>
    <property type="evidence" value="ECO:0007669"/>
    <property type="project" value="TreeGrafter"/>
</dbReference>
<dbReference type="CDD" id="cd01949">
    <property type="entry name" value="GGDEF"/>
    <property type="match status" value="1"/>
</dbReference>
<dbReference type="PROSITE" id="PS50110">
    <property type="entry name" value="RESPONSE_REGULATORY"/>
    <property type="match status" value="1"/>
</dbReference>
<dbReference type="SMART" id="SM00267">
    <property type="entry name" value="GGDEF"/>
    <property type="match status" value="1"/>
</dbReference>
<dbReference type="SUPFAM" id="SSF55073">
    <property type="entry name" value="Nucleotide cyclase"/>
    <property type="match status" value="1"/>
</dbReference>
<dbReference type="PANTHER" id="PTHR45138:SF9">
    <property type="entry name" value="DIGUANYLATE CYCLASE DGCM-RELATED"/>
    <property type="match status" value="1"/>
</dbReference>
<dbReference type="SUPFAM" id="SSF52172">
    <property type="entry name" value="CheY-like"/>
    <property type="match status" value="1"/>
</dbReference>
<dbReference type="InterPro" id="IPR011006">
    <property type="entry name" value="CheY-like_superfamily"/>
</dbReference>
<dbReference type="InterPro" id="IPR050469">
    <property type="entry name" value="Diguanylate_Cyclase"/>
</dbReference>
<dbReference type="EMBL" id="LAZR01010004">
    <property type="protein sequence ID" value="KKM69353.1"/>
    <property type="molecule type" value="Genomic_DNA"/>
</dbReference>
<dbReference type="GO" id="GO:0000160">
    <property type="term" value="P:phosphorelay signal transduction system"/>
    <property type="evidence" value="ECO:0007669"/>
    <property type="project" value="InterPro"/>
</dbReference>
<dbReference type="SMART" id="SM00448">
    <property type="entry name" value="REC"/>
    <property type="match status" value="1"/>
</dbReference>
<dbReference type="PROSITE" id="PS50887">
    <property type="entry name" value="GGDEF"/>
    <property type="match status" value="1"/>
</dbReference>
<evidence type="ECO:0000259" key="1">
    <source>
        <dbReference type="PROSITE" id="PS50110"/>
    </source>
</evidence>
<dbReference type="FunFam" id="3.30.70.270:FF:000001">
    <property type="entry name" value="Diguanylate cyclase domain protein"/>
    <property type="match status" value="1"/>
</dbReference>
<proteinExistence type="predicted"/>
<comment type="caution">
    <text evidence="3">The sequence shown here is derived from an EMBL/GenBank/DDBJ whole genome shotgun (WGS) entry which is preliminary data.</text>
</comment>
<dbReference type="InterPro" id="IPR001789">
    <property type="entry name" value="Sig_transdc_resp-reg_receiver"/>
</dbReference>
<dbReference type="InterPro" id="IPR029787">
    <property type="entry name" value="Nucleotide_cyclase"/>
</dbReference>
<sequence length="313" mass="34877">MNENGPSILVIEDNKLQADAAMLYLKGLGYTVHLAPDGKSALKMLLTEAVDVALLDLELPDMHGTKILQWIKSNHSTKRVCVIIVTAQDSLGDKVMGLEAGAVDYLIKPFDETELQARIRSCLRTQSLQDELEQKNFQLSELVEEVKKMAITDPLTGLYNRRHMNEVLSKEFQKAKRYGGNLSCLMVDIDHFKRINDIYGHAVGDTVLKEVAETLTNSLRKVDIVARWGGEEFVILLPATGLDQAREAAERVLEDISNSRFAPIEDEQLTVSVGISSSSSKKLTTEDMIINTADEALLEAKRNGRNRMEVYAT</sequence>
<feature type="domain" description="GGDEF" evidence="2">
    <location>
        <begin position="180"/>
        <end position="313"/>
    </location>
</feature>
<dbReference type="InterPro" id="IPR000160">
    <property type="entry name" value="GGDEF_dom"/>
</dbReference>
<feature type="domain" description="Response regulatory" evidence="1">
    <location>
        <begin position="7"/>
        <end position="123"/>
    </location>
</feature>
<dbReference type="Gene3D" id="3.40.50.2300">
    <property type="match status" value="1"/>
</dbReference>